<comment type="catalytic activity">
    <reaction evidence="7">
        <text>4 porphobilinogen + H2O = hydroxymethylbilane + 4 NH4(+)</text>
        <dbReference type="Rhea" id="RHEA:13185"/>
        <dbReference type="ChEBI" id="CHEBI:15377"/>
        <dbReference type="ChEBI" id="CHEBI:28938"/>
        <dbReference type="ChEBI" id="CHEBI:57845"/>
        <dbReference type="ChEBI" id="CHEBI:58126"/>
        <dbReference type="EC" id="2.5.1.61"/>
    </reaction>
</comment>
<sequence>MDPIILATRGSPLALKQAELTRAHLAKVMPGRPVEILKIKTTGDKRTQWSLEKQGGKGLFTKELEEALLNGQAHIAVHSAKDLPTEMPAGLELAAFLPRENPHDVLVVQEGVAKPKFIATSSPRRRAQLKRCFPCTVWSEIRGNVDTRLKKVANGHEAQATILAAAGLKRLGIDNWPGLVFKPLDFRQMVPAVGQGAVALQTTTELVSEFAIADDKDTSRSVRLERRFLAAMGGGCHVATAGFVCGSKMLTFHEDHGFNEITLPKGEEEKTVDDFAASLIKTSD</sequence>
<evidence type="ECO:0000256" key="2">
    <source>
        <dbReference type="ARBA" id="ARBA00004735"/>
    </source>
</evidence>
<proteinExistence type="inferred from homology"/>
<dbReference type="NCBIfam" id="TIGR00212">
    <property type="entry name" value="hemC"/>
    <property type="match status" value="1"/>
</dbReference>
<keyword evidence="11" id="KW-1185">Reference proteome</keyword>
<comment type="function">
    <text evidence="1">Tetrapolymerization of the monopyrrole PBG into the hydroxymethylbilane pre-uroporphyrinogen in several discrete steps.</text>
</comment>
<organism evidence="10 11">
    <name type="scientific">Rubellicoccus peritrichatus</name>
    <dbReference type="NCBI Taxonomy" id="3080537"/>
    <lineage>
        <taxon>Bacteria</taxon>
        <taxon>Pseudomonadati</taxon>
        <taxon>Verrucomicrobiota</taxon>
        <taxon>Opitutia</taxon>
        <taxon>Puniceicoccales</taxon>
        <taxon>Cerasicoccaceae</taxon>
        <taxon>Rubellicoccus</taxon>
    </lineage>
</organism>
<dbReference type="GO" id="GO:0004418">
    <property type="term" value="F:hydroxymethylbilane synthase activity"/>
    <property type="evidence" value="ECO:0007669"/>
    <property type="project" value="UniProtKB-UniRule"/>
</dbReference>
<accession>A0AAQ3LD67</accession>
<dbReference type="PRINTS" id="PR00151">
    <property type="entry name" value="PORPHBDMNASE"/>
</dbReference>
<dbReference type="AlphaFoldDB" id="A0AAQ3LD67"/>
<keyword evidence="6" id="KW-0627">Porphyrin biosynthesis</keyword>
<evidence type="ECO:0000256" key="6">
    <source>
        <dbReference type="ARBA" id="ARBA00023244"/>
    </source>
</evidence>
<evidence type="ECO:0000256" key="3">
    <source>
        <dbReference type="ARBA" id="ARBA00005638"/>
    </source>
</evidence>
<dbReference type="EMBL" id="CP136920">
    <property type="protein sequence ID" value="WOO43316.1"/>
    <property type="molecule type" value="Genomic_DNA"/>
</dbReference>
<dbReference type="Proteomes" id="UP001304300">
    <property type="component" value="Chromosome"/>
</dbReference>
<dbReference type="RefSeq" id="WP_317835864.1">
    <property type="nucleotide sequence ID" value="NZ_CP136920.1"/>
</dbReference>
<dbReference type="Pfam" id="PF01379">
    <property type="entry name" value="Porphobil_deam"/>
    <property type="match status" value="1"/>
</dbReference>
<reference evidence="10 11" key="1">
    <citation type="submission" date="2023-10" db="EMBL/GenBank/DDBJ databases">
        <title>Rubellicoccus peritrichatus gen. nov., sp. nov., isolated from an algae of coral reef tank.</title>
        <authorList>
            <person name="Luo J."/>
        </authorList>
    </citation>
    <scope>NUCLEOTIDE SEQUENCE [LARGE SCALE GENOMIC DNA]</scope>
    <source>
        <strain evidence="10 11">CR14</strain>
    </source>
</reference>
<dbReference type="EC" id="2.5.1.61" evidence="4 8"/>
<evidence type="ECO:0000256" key="8">
    <source>
        <dbReference type="NCBIfam" id="TIGR00212"/>
    </source>
</evidence>
<evidence type="ECO:0000259" key="9">
    <source>
        <dbReference type="Pfam" id="PF01379"/>
    </source>
</evidence>
<dbReference type="Gene3D" id="3.40.190.10">
    <property type="entry name" value="Periplasmic binding protein-like II"/>
    <property type="match status" value="2"/>
</dbReference>
<comment type="similarity">
    <text evidence="3">Belongs to the HMBS family.</text>
</comment>
<evidence type="ECO:0000256" key="5">
    <source>
        <dbReference type="ARBA" id="ARBA00022679"/>
    </source>
</evidence>
<dbReference type="SUPFAM" id="SSF54782">
    <property type="entry name" value="Porphobilinogen deaminase (hydroxymethylbilane synthase), C-terminal domain"/>
    <property type="match status" value="1"/>
</dbReference>
<dbReference type="GO" id="GO:0006783">
    <property type="term" value="P:heme biosynthetic process"/>
    <property type="evidence" value="ECO:0007669"/>
    <property type="project" value="TreeGrafter"/>
</dbReference>
<keyword evidence="5 10" id="KW-0808">Transferase</keyword>
<dbReference type="PANTHER" id="PTHR11557:SF0">
    <property type="entry name" value="PORPHOBILINOGEN DEAMINASE"/>
    <property type="match status" value="1"/>
</dbReference>
<dbReference type="SUPFAM" id="SSF53850">
    <property type="entry name" value="Periplasmic binding protein-like II"/>
    <property type="match status" value="1"/>
</dbReference>
<gene>
    <name evidence="10" type="primary">hemC</name>
    <name evidence="10" type="ORF">RZN69_09460</name>
</gene>
<dbReference type="InterPro" id="IPR036803">
    <property type="entry name" value="Porphobilinogen_deaminase_C_sf"/>
</dbReference>
<evidence type="ECO:0000256" key="4">
    <source>
        <dbReference type="ARBA" id="ARBA00012655"/>
    </source>
</evidence>
<protein>
    <recommendedName>
        <fullName evidence="4 8">Hydroxymethylbilane synthase</fullName>
        <ecNumber evidence="4 8">2.5.1.61</ecNumber>
    </recommendedName>
</protein>
<dbReference type="GO" id="GO:0005737">
    <property type="term" value="C:cytoplasm"/>
    <property type="evidence" value="ECO:0007669"/>
    <property type="project" value="UniProtKB-UniRule"/>
</dbReference>
<evidence type="ECO:0000256" key="1">
    <source>
        <dbReference type="ARBA" id="ARBA00002869"/>
    </source>
</evidence>
<evidence type="ECO:0000313" key="11">
    <source>
        <dbReference type="Proteomes" id="UP001304300"/>
    </source>
</evidence>
<dbReference type="InterPro" id="IPR000860">
    <property type="entry name" value="HemC"/>
</dbReference>
<dbReference type="KEGG" id="puo:RZN69_09460"/>
<dbReference type="PIRSF" id="PIRSF001438">
    <property type="entry name" value="4pyrrol_synth_OHMeBilane_synth"/>
    <property type="match status" value="1"/>
</dbReference>
<comment type="pathway">
    <text evidence="2">Porphyrin-containing compound metabolism; protoporphyrin-IX biosynthesis; coproporphyrinogen-III from 5-aminolevulinate: step 2/4.</text>
</comment>
<dbReference type="InterPro" id="IPR022417">
    <property type="entry name" value="Porphobilin_deaminase_N"/>
</dbReference>
<evidence type="ECO:0000256" key="7">
    <source>
        <dbReference type="ARBA" id="ARBA00048169"/>
    </source>
</evidence>
<dbReference type="PANTHER" id="PTHR11557">
    <property type="entry name" value="PORPHOBILINOGEN DEAMINASE"/>
    <property type="match status" value="1"/>
</dbReference>
<name>A0AAQ3LD67_9BACT</name>
<feature type="domain" description="Porphobilinogen deaminase N-terminal" evidence="9">
    <location>
        <begin position="4"/>
        <end position="204"/>
    </location>
</feature>
<evidence type="ECO:0000313" key="10">
    <source>
        <dbReference type="EMBL" id="WOO43316.1"/>
    </source>
</evidence>